<dbReference type="FunFam" id="3.30.40.10:FF:000347">
    <property type="entry name" value="rab effector Noc2 isoform X1"/>
    <property type="match status" value="1"/>
</dbReference>
<protein>
    <recommendedName>
        <fullName evidence="10">Rab effector Noc2</fullName>
    </recommendedName>
    <alternativeName>
        <fullName evidence="12">No C2 domains protein</fullName>
    </alternativeName>
    <alternativeName>
        <fullName evidence="11">Rabphilin-3A-like protein</fullName>
    </alternativeName>
</protein>
<dbReference type="GO" id="GO:0098793">
    <property type="term" value="C:presynapse"/>
    <property type="evidence" value="ECO:0007669"/>
    <property type="project" value="GOC"/>
</dbReference>
<dbReference type="Pfam" id="PF02318">
    <property type="entry name" value="FYVE_2"/>
    <property type="match status" value="1"/>
</dbReference>
<name>A0A2K5E268_AOTNA</name>
<keyword evidence="8" id="KW-0968">Cytoplasmic vesicle</keyword>
<feature type="region of interest" description="Disordered" evidence="14">
    <location>
        <begin position="170"/>
        <end position="291"/>
    </location>
</feature>
<evidence type="ECO:0000256" key="9">
    <source>
        <dbReference type="ARBA" id="ARBA00066230"/>
    </source>
</evidence>
<proteinExistence type="predicted"/>
<evidence type="ECO:0000256" key="2">
    <source>
        <dbReference type="ARBA" id="ARBA00022483"/>
    </source>
</evidence>
<evidence type="ECO:0000259" key="15">
    <source>
        <dbReference type="PROSITE" id="PS50178"/>
    </source>
</evidence>
<keyword evidence="7" id="KW-0472">Membrane</keyword>
<evidence type="ECO:0000256" key="6">
    <source>
        <dbReference type="ARBA" id="ARBA00022833"/>
    </source>
</evidence>
<evidence type="ECO:0000256" key="5">
    <source>
        <dbReference type="ARBA" id="ARBA00022771"/>
    </source>
</evidence>
<evidence type="ECO:0000256" key="12">
    <source>
        <dbReference type="ARBA" id="ARBA00083393"/>
    </source>
</evidence>
<evidence type="ECO:0000256" key="1">
    <source>
        <dbReference type="ARBA" id="ARBA00004250"/>
    </source>
</evidence>
<keyword evidence="3" id="KW-0963">Cytoplasm</keyword>
<evidence type="ECO:0000256" key="7">
    <source>
        <dbReference type="ARBA" id="ARBA00023136"/>
    </source>
</evidence>
<gene>
    <name evidence="17" type="primary">RPH3AL</name>
</gene>
<dbReference type="SUPFAM" id="SSF57903">
    <property type="entry name" value="FYVE/PHD zinc finger"/>
    <property type="match status" value="1"/>
</dbReference>
<dbReference type="InterPro" id="IPR041282">
    <property type="entry name" value="FYVE_2"/>
</dbReference>
<dbReference type="InterPro" id="IPR013083">
    <property type="entry name" value="Znf_RING/FYVE/PHD"/>
</dbReference>
<dbReference type="PROSITE" id="PS50916">
    <property type="entry name" value="RABBD"/>
    <property type="match status" value="1"/>
</dbReference>
<keyword evidence="6" id="KW-0862">Zinc</keyword>
<dbReference type="GeneTree" id="ENSGT00440000034248"/>
<evidence type="ECO:0000256" key="14">
    <source>
        <dbReference type="SAM" id="MobiDB-lite"/>
    </source>
</evidence>
<keyword evidence="18" id="KW-1185">Reference proteome</keyword>
<keyword evidence="2" id="KW-0268">Exocytosis</keyword>
<dbReference type="GO" id="GO:0006887">
    <property type="term" value="P:exocytosis"/>
    <property type="evidence" value="ECO:0007669"/>
    <property type="project" value="UniProtKB-KW"/>
</dbReference>
<comment type="subunit">
    <text evidence="9">Recruited to dense-core vesicles through specific interaction with RAB27A in endocrine cells. Interacts with RAB3A, RAB3B, RAB3C and RAB3D. Interacts with ZYX.</text>
</comment>
<dbReference type="GO" id="GO:0017158">
    <property type="term" value="P:regulation of calcium ion-dependent exocytosis"/>
    <property type="evidence" value="ECO:0007669"/>
    <property type="project" value="TreeGrafter"/>
</dbReference>
<dbReference type="GO" id="GO:0061669">
    <property type="term" value="P:spontaneous neurotransmitter secretion"/>
    <property type="evidence" value="ECO:0007669"/>
    <property type="project" value="TreeGrafter"/>
</dbReference>
<feature type="compositionally biased region" description="Basic and acidic residues" evidence="14">
    <location>
        <begin position="221"/>
        <end position="240"/>
    </location>
</feature>
<evidence type="ECO:0000256" key="13">
    <source>
        <dbReference type="PROSITE-ProRule" id="PRU00091"/>
    </source>
</evidence>
<evidence type="ECO:0000256" key="3">
    <source>
        <dbReference type="ARBA" id="ARBA00022490"/>
    </source>
</evidence>
<evidence type="ECO:0000259" key="16">
    <source>
        <dbReference type="PROSITE" id="PS50916"/>
    </source>
</evidence>
<dbReference type="PROSITE" id="PS50178">
    <property type="entry name" value="ZF_FYVE"/>
    <property type="match status" value="1"/>
</dbReference>
<evidence type="ECO:0000256" key="4">
    <source>
        <dbReference type="ARBA" id="ARBA00022723"/>
    </source>
</evidence>
<keyword evidence="5 13" id="KW-0863">Zinc-finger</keyword>
<dbReference type="GO" id="GO:0030658">
    <property type="term" value="C:transport vesicle membrane"/>
    <property type="evidence" value="ECO:0007669"/>
    <property type="project" value="UniProtKB-SubCell"/>
</dbReference>
<dbReference type="InterPro" id="IPR011011">
    <property type="entry name" value="Znf_FYVE_PHD"/>
</dbReference>
<dbReference type="OMA" id="AGKRHTW"/>
<dbReference type="Gene3D" id="3.30.40.10">
    <property type="entry name" value="Zinc/RING finger domain, C3HC4 (zinc finger)"/>
    <property type="match status" value="1"/>
</dbReference>
<reference evidence="17" key="1">
    <citation type="submission" date="2025-08" db="UniProtKB">
        <authorList>
            <consortium name="Ensembl"/>
        </authorList>
    </citation>
    <scope>IDENTIFICATION</scope>
</reference>
<dbReference type="STRING" id="37293.ENSANAP00000027243"/>
<feature type="domain" description="FYVE-type" evidence="15">
    <location>
        <begin position="89"/>
        <end position="146"/>
    </location>
</feature>
<organism evidence="17 18">
    <name type="scientific">Aotus nancymaae</name>
    <name type="common">Ma's night monkey</name>
    <dbReference type="NCBI Taxonomy" id="37293"/>
    <lineage>
        <taxon>Eukaryota</taxon>
        <taxon>Metazoa</taxon>
        <taxon>Chordata</taxon>
        <taxon>Craniata</taxon>
        <taxon>Vertebrata</taxon>
        <taxon>Euteleostomi</taxon>
        <taxon>Mammalia</taxon>
        <taxon>Eutheria</taxon>
        <taxon>Euarchontoglires</taxon>
        <taxon>Primates</taxon>
        <taxon>Haplorrhini</taxon>
        <taxon>Platyrrhini</taxon>
        <taxon>Aotidae</taxon>
        <taxon>Aotus</taxon>
    </lineage>
</organism>
<feature type="compositionally biased region" description="Polar residues" evidence="14">
    <location>
        <begin position="261"/>
        <end position="278"/>
    </location>
</feature>
<feature type="compositionally biased region" description="Basic and acidic residues" evidence="14">
    <location>
        <begin position="184"/>
        <end position="193"/>
    </location>
</feature>
<comment type="subcellular location">
    <subcellularLocation>
        <location evidence="1">Cytoplasmic vesicle</location>
        <location evidence="1">Secretory vesicle membrane</location>
    </subcellularLocation>
</comment>
<dbReference type="GO" id="GO:0008270">
    <property type="term" value="F:zinc ion binding"/>
    <property type="evidence" value="ECO:0007669"/>
    <property type="project" value="UniProtKB-KW"/>
</dbReference>
<dbReference type="Proteomes" id="UP000233020">
    <property type="component" value="Unplaced"/>
</dbReference>
<keyword evidence="4" id="KW-0479">Metal-binding</keyword>
<evidence type="ECO:0000256" key="10">
    <source>
        <dbReference type="ARBA" id="ARBA00074108"/>
    </source>
</evidence>
<evidence type="ECO:0000313" key="17">
    <source>
        <dbReference type="Ensembl" id="ENSANAP00000027243.1"/>
    </source>
</evidence>
<evidence type="ECO:0000313" key="18">
    <source>
        <dbReference type="Proteomes" id="UP000233020"/>
    </source>
</evidence>
<dbReference type="GO" id="GO:0006886">
    <property type="term" value="P:intracellular protein transport"/>
    <property type="evidence" value="ECO:0007669"/>
    <property type="project" value="InterPro"/>
</dbReference>
<feature type="domain" description="RabBD" evidence="16">
    <location>
        <begin position="41"/>
        <end position="158"/>
    </location>
</feature>
<dbReference type="InterPro" id="IPR010911">
    <property type="entry name" value="Rab_BD"/>
</dbReference>
<evidence type="ECO:0000256" key="8">
    <source>
        <dbReference type="ARBA" id="ARBA00023329"/>
    </source>
</evidence>
<dbReference type="AlphaFoldDB" id="A0A2K5E268"/>
<sequence>MADTIFGSGNDQWVCPNDRQLALRAKLHAGWSVHTYQTDKQRRDQHLSPAEVEAILQVIQRAERLDVLEQQRIGRLVERLETLRGNVMGNGLSQCLLCGEVLGFLGSSSVFCKDCRKKVCTKCGIEASPGQKRPLWLCKICSEQREVWKRSGAWFYKGLPKYILPLKTPGRADDPHLQPLPVEPAERETRSSESSRVYTWARGRGVSSDSDSDSDLSSSSLEDRLSPTGVRDPKGDKPWRESGGSEEVPRMGLAHPPGHLSGSQSSLASETGTGSADPQGTLPRADLKGPGEYPAAAFSPLLPTGHILSHSLLPNWRVVGDMVSAPCLPSTVLETR</sequence>
<dbReference type="GO" id="GO:0031267">
    <property type="term" value="F:small GTPase binding"/>
    <property type="evidence" value="ECO:0007669"/>
    <property type="project" value="InterPro"/>
</dbReference>
<dbReference type="InterPro" id="IPR017455">
    <property type="entry name" value="Znf_FYVE-rel"/>
</dbReference>
<accession>A0A2K5E268</accession>
<dbReference type="InterPro" id="IPR043566">
    <property type="entry name" value="Rabphilin/DOC2/Noc2"/>
</dbReference>
<dbReference type="Ensembl" id="ENSANAT00000045240.1">
    <property type="protein sequence ID" value="ENSANAP00000027243.1"/>
    <property type="gene ID" value="ENSANAG00000031440.1"/>
</dbReference>
<dbReference type="PANTHER" id="PTHR45729">
    <property type="entry name" value="RABPHILIN, ISOFORM A"/>
    <property type="match status" value="1"/>
</dbReference>
<dbReference type="CDD" id="cd15763">
    <property type="entry name" value="FYVE_RPH3L"/>
    <property type="match status" value="1"/>
</dbReference>
<evidence type="ECO:0000256" key="11">
    <source>
        <dbReference type="ARBA" id="ARBA00075319"/>
    </source>
</evidence>
<dbReference type="InterPro" id="IPR041857">
    <property type="entry name" value="Noc2_FYVE"/>
</dbReference>
<dbReference type="PANTHER" id="PTHR45729:SF4">
    <property type="entry name" value="RAB EFFECTOR NOC2"/>
    <property type="match status" value="1"/>
</dbReference>
<reference evidence="17" key="2">
    <citation type="submission" date="2025-09" db="UniProtKB">
        <authorList>
            <consortium name="Ensembl"/>
        </authorList>
    </citation>
    <scope>IDENTIFICATION</scope>
</reference>